<dbReference type="GO" id="GO:0005634">
    <property type="term" value="C:nucleus"/>
    <property type="evidence" value="ECO:0007669"/>
    <property type="project" value="UniProtKB-SubCell"/>
</dbReference>
<evidence type="ECO:0000256" key="8">
    <source>
        <dbReference type="ARBA" id="ARBA00023163"/>
    </source>
</evidence>
<keyword evidence="9" id="KW-0539">Nucleus</keyword>
<evidence type="ECO:0000259" key="11">
    <source>
        <dbReference type="PROSITE" id="PS51061"/>
    </source>
</evidence>
<keyword evidence="13" id="KW-1185">Reference proteome</keyword>
<dbReference type="SMART" id="SM00438">
    <property type="entry name" value="ZnF_NFX"/>
    <property type="match status" value="7"/>
</dbReference>
<sequence>MAQESNTNLPVADVLLNKGVESLSLDGQEIVSANQQLVGDESDELEYFSSSDSEFESQEEDSSPYYMDLSDILRTEIENGEYTCLICTGEIDSSSHIWSCEVCYRVYDLECIKSWCQRGIKETAGKGQAGSWKCPSCNSVKTEVIKEYRCWCSKLVNPPQDGLSPHSCGQTCNAPLTGCVHGCGSICHPGPHSECMAIGPSINCFCAKYSKQWPCIITPYQGWQCEDICNEMLPCGEHRCRQVCHNGLCGKCPELVNAKCYCGNTDESIPCSDKRASWSEVKLVDGEIKRWMGYFSCSKICDEVYDCGVHRCSKKCHTRDKDDHLCPMSPRTDEMCPCGKTLVVDLLNGRPRSSCEEPKPKCSKICQKSLSCGHQCSAECHDGECPPCRKFQSVKCACTSQAFDVPCSFVTAGNVARCRKKCTALKDCRRHRCNVICCEHEKAALERERQRKRQFRSRPGAGSTDNSPIEQVHRCDEVCNLLLNCAKHRCVMTCHNGPCHPCLESSLDDYVCPCGRTLVRAPIRCGSMIPKCKYQCTRDPECGHPRVEHECHSSEQQCPKCPYLVERLCVCEKSVIKGVQCHRQTASCGKACGNPLPGCGHPCTKVCHSQGQCLTKCTSACGKLLPCGHIHKASCHFQRESACNKSDCMEVVIDKCTCGNLTRQRKCTGQSLEEITANPSPSIGPIKCDESCAIVERNKKMAEALGLDYQAKLASSAQHKYNDDLLDLYYVDPDWSDTIEANLTEFLAMQPPTKELRLPPMNPQRRMFVHLLCEEFQLQSHSIDSGQNRSVVVLRTHNAITPAAPLRKYYHPNSIRWD</sequence>
<reference evidence="12 13" key="1">
    <citation type="submission" date="2016-02" db="EMBL/GenBank/DDBJ databases">
        <title>Complete genome sequence and transcriptome regulation of the pentose utilising yeast Sugiyamaella lignohabitans.</title>
        <authorList>
            <person name="Bellasio M."/>
            <person name="Peymann A."/>
            <person name="Valli M."/>
            <person name="Sipitzky M."/>
            <person name="Graf A."/>
            <person name="Sauer M."/>
            <person name="Marx H."/>
            <person name="Mattanovich D."/>
        </authorList>
    </citation>
    <scope>NUCLEOTIDE SEQUENCE [LARGE SCALE GENOMIC DNA]</scope>
    <source>
        <strain evidence="12 13">CBS 10342</strain>
    </source>
</reference>
<dbReference type="RefSeq" id="XP_018736633.1">
    <property type="nucleotide sequence ID" value="XM_018882236.1"/>
</dbReference>
<dbReference type="GeneID" id="30037322"/>
<keyword evidence="8" id="KW-0804">Transcription</keyword>
<proteinExistence type="inferred from homology"/>
<dbReference type="CDD" id="cd06008">
    <property type="entry name" value="NF-X1-zinc-finger"/>
    <property type="match status" value="3"/>
</dbReference>
<dbReference type="InterPro" id="IPR001374">
    <property type="entry name" value="R3H_dom"/>
</dbReference>
<dbReference type="GO" id="GO:0000981">
    <property type="term" value="F:DNA-binding transcription factor activity, RNA polymerase II-specific"/>
    <property type="evidence" value="ECO:0007669"/>
    <property type="project" value="TreeGrafter"/>
</dbReference>
<dbReference type="SUPFAM" id="SSF57850">
    <property type="entry name" value="RING/U-box"/>
    <property type="match status" value="1"/>
</dbReference>
<keyword evidence="5" id="KW-0863">Zinc-finger</keyword>
<evidence type="ECO:0000256" key="9">
    <source>
        <dbReference type="ARBA" id="ARBA00023242"/>
    </source>
</evidence>
<evidence type="ECO:0000256" key="7">
    <source>
        <dbReference type="ARBA" id="ARBA00023015"/>
    </source>
</evidence>
<dbReference type="Gene3D" id="3.30.1370.50">
    <property type="entry name" value="R3H-like domain"/>
    <property type="match status" value="1"/>
</dbReference>
<dbReference type="InterPro" id="IPR034078">
    <property type="entry name" value="NFX1_fam"/>
</dbReference>
<dbReference type="InterPro" id="IPR000967">
    <property type="entry name" value="Znf_NFX1"/>
</dbReference>
<keyword evidence="7" id="KW-0805">Transcription regulation</keyword>
<dbReference type="SMART" id="SM00393">
    <property type="entry name" value="R3H"/>
    <property type="match status" value="1"/>
</dbReference>
<dbReference type="EMBL" id="CP014502">
    <property type="protein sequence ID" value="ANB14156.1"/>
    <property type="molecule type" value="Genomic_DNA"/>
</dbReference>
<keyword evidence="6" id="KW-0862">Zinc</keyword>
<dbReference type="GO" id="GO:0008270">
    <property type="term" value="F:zinc ion binding"/>
    <property type="evidence" value="ECO:0007669"/>
    <property type="project" value="UniProtKB-KW"/>
</dbReference>
<keyword evidence="3" id="KW-0479">Metal-binding</keyword>
<evidence type="ECO:0000313" key="12">
    <source>
        <dbReference type="EMBL" id="ANB14156.1"/>
    </source>
</evidence>
<evidence type="ECO:0000256" key="2">
    <source>
        <dbReference type="ARBA" id="ARBA00007269"/>
    </source>
</evidence>
<dbReference type="GO" id="GO:0000122">
    <property type="term" value="P:negative regulation of transcription by RNA polymerase II"/>
    <property type="evidence" value="ECO:0007669"/>
    <property type="project" value="TreeGrafter"/>
</dbReference>
<organism evidence="12 13">
    <name type="scientific">Sugiyamaella lignohabitans</name>
    <dbReference type="NCBI Taxonomy" id="796027"/>
    <lineage>
        <taxon>Eukaryota</taxon>
        <taxon>Fungi</taxon>
        <taxon>Dikarya</taxon>
        <taxon>Ascomycota</taxon>
        <taxon>Saccharomycotina</taxon>
        <taxon>Dipodascomycetes</taxon>
        <taxon>Dipodascales</taxon>
        <taxon>Trichomonascaceae</taxon>
        <taxon>Sugiyamaella</taxon>
    </lineage>
</organism>
<keyword evidence="4" id="KW-0677">Repeat</keyword>
<feature type="region of interest" description="Disordered" evidence="10">
    <location>
        <begin position="449"/>
        <end position="468"/>
    </location>
</feature>
<name>A0A167EJN7_9ASCO</name>
<dbReference type="PANTHER" id="PTHR12360:SF12">
    <property type="entry name" value="TRANSCRIPTIONAL REPRESSOR NF-X1"/>
    <property type="match status" value="1"/>
</dbReference>
<evidence type="ECO:0000256" key="3">
    <source>
        <dbReference type="ARBA" id="ARBA00022723"/>
    </source>
</evidence>
<dbReference type="PROSITE" id="PS51061">
    <property type="entry name" value="R3H"/>
    <property type="match status" value="1"/>
</dbReference>
<accession>A0A167EJN7</accession>
<evidence type="ECO:0000256" key="4">
    <source>
        <dbReference type="ARBA" id="ARBA00022737"/>
    </source>
</evidence>
<evidence type="ECO:0000256" key="6">
    <source>
        <dbReference type="ARBA" id="ARBA00022833"/>
    </source>
</evidence>
<comment type="subcellular location">
    <subcellularLocation>
        <location evidence="1">Nucleus</location>
    </subcellularLocation>
</comment>
<comment type="similarity">
    <text evidence="2">Belongs to the NFX1 family.</text>
</comment>
<dbReference type="OrthoDB" id="6512771at2759"/>
<dbReference type="SUPFAM" id="SSF82708">
    <property type="entry name" value="R3H domain"/>
    <property type="match status" value="1"/>
</dbReference>
<feature type="domain" description="R3H" evidence="11">
    <location>
        <begin position="733"/>
        <end position="797"/>
    </location>
</feature>
<gene>
    <name evidence="12" type="primary">FAP1</name>
    <name evidence="12" type="ORF">AWJ20_5115</name>
</gene>
<dbReference type="CDD" id="cd02325">
    <property type="entry name" value="R3H"/>
    <property type="match status" value="1"/>
</dbReference>
<dbReference type="AlphaFoldDB" id="A0A167EJN7"/>
<evidence type="ECO:0000256" key="5">
    <source>
        <dbReference type="ARBA" id="ARBA00022771"/>
    </source>
</evidence>
<evidence type="ECO:0000256" key="10">
    <source>
        <dbReference type="SAM" id="MobiDB-lite"/>
    </source>
</evidence>
<dbReference type="Proteomes" id="UP000189580">
    <property type="component" value="Chromosome d"/>
</dbReference>
<protein>
    <submittedName>
        <fullName evidence="12">Fap1p</fullName>
    </submittedName>
</protein>
<evidence type="ECO:0000313" key="13">
    <source>
        <dbReference type="Proteomes" id="UP000189580"/>
    </source>
</evidence>
<evidence type="ECO:0000256" key="1">
    <source>
        <dbReference type="ARBA" id="ARBA00004123"/>
    </source>
</evidence>
<dbReference type="KEGG" id="slb:AWJ20_5115"/>
<dbReference type="Pfam" id="PF01424">
    <property type="entry name" value="R3H"/>
    <property type="match status" value="1"/>
</dbReference>
<dbReference type="GO" id="GO:0000977">
    <property type="term" value="F:RNA polymerase II transcription regulatory region sequence-specific DNA binding"/>
    <property type="evidence" value="ECO:0007669"/>
    <property type="project" value="TreeGrafter"/>
</dbReference>
<dbReference type="InterPro" id="IPR036867">
    <property type="entry name" value="R3H_dom_sf"/>
</dbReference>
<dbReference type="PANTHER" id="PTHR12360">
    <property type="entry name" value="NUCLEAR TRANSCRIPTION FACTOR, X-BOX BINDING 1 NFX1"/>
    <property type="match status" value="1"/>
</dbReference>